<name>A0A7S3QMH9_DUNTE</name>
<keyword evidence="2" id="KW-0472">Membrane</keyword>
<keyword evidence="2" id="KW-1133">Transmembrane helix</keyword>
<dbReference type="AlphaFoldDB" id="A0A7S3QMH9"/>
<feature type="transmembrane region" description="Helical" evidence="2">
    <location>
        <begin position="220"/>
        <end position="238"/>
    </location>
</feature>
<proteinExistence type="predicted"/>
<keyword evidence="2" id="KW-0812">Transmembrane</keyword>
<evidence type="ECO:0000256" key="1">
    <source>
        <dbReference type="SAM" id="MobiDB-lite"/>
    </source>
</evidence>
<feature type="compositionally biased region" description="Low complexity" evidence="1">
    <location>
        <begin position="126"/>
        <end position="165"/>
    </location>
</feature>
<feature type="region of interest" description="Disordered" evidence="1">
    <location>
        <begin position="120"/>
        <end position="216"/>
    </location>
</feature>
<protein>
    <submittedName>
        <fullName evidence="3">Uncharacterized protein</fullName>
    </submittedName>
</protein>
<sequence length="239" mass="25865">MQLNSFLPCPARSLPCNAPTTCVRRAILPPPARQRCKPLQAFEPHIGGPQLASASVVIASTVITGMYWWMVVVPSERATLAKSKRRGTMRSYLQEIKEDPSREAERWFYADWLRQLEKRETKRSQKGATAAGSAAGSTEASSKEYTTAAAATTAEPMASSTAAPSNGTMAPGGGNVPQQEAQQPQQPQPQPQPQLQSQRDNLLQPTERTPEPNFLSLDNPVVFTAALLGGLVALSVVFH</sequence>
<gene>
    <name evidence="3" type="ORF">DTER00134_LOCUS2498</name>
</gene>
<organism evidence="3">
    <name type="scientific">Dunaliella tertiolecta</name>
    <name type="common">Green alga</name>
    <dbReference type="NCBI Taxonomy" id="3047"/>
    <lineage>
        <taxon>Eukaryota</taxon>
        <taxon>Viridiplantae</taxon>
        <taxon>Chlorophyta</taxon>
        <taxon>core chlorophytes</taxon>
        <taxon>Chlorophyceae</taxon>
        <taxon>CS clade</taxon>
        <taxon>Chlamydomonadales</taxon>
        <taxon>Dunaliellaceae</taxon>
        <taxon>Dunaliella</taxon>
    </lineage>
</organism>
<evidence type="ECO:0000256" key="2">
    <source>
        <dbReference type="SAM" id="Phobius"/>
    </source>
</evidence>
<evidence type="ECO:0000313" key="3">
    <source>
        <dbReference type="EMBL" id="CAE0487452.1"/>
    </source>
</evidence>
<accession>A0A7S3QMH9</accession>
<dbReference type="EMBL" id="HBIP01005056">
    <property type="protein sequence ID" value="CAE0487452.1"/>
    <property type="molecule type" value="Transcribed_RNA"/>
</dbReference>
<reference evidence="3" key="1">
    <citation type="submission" date="2021-01" db="EMBL/GenBank/DDBJ databases">
        <authorList>
            <person name="Corre E."/>
            <person name="Pelletier E."/>
            <person name="Niang G."/>
            <person name="Scheremetjew M."/>
            <person name="Finn R."/>
            <person name="Kale V."/>
            <person name="Holt S."/>
            <person name="Cochrane G."/>
            <person name="Meng A."/>
            <person name="Brown T."/>
            <person name="Cohen L."/>
        </authorList>
    </citation>
    <scope>NUCLEOTIDE SEQUENCE</scope>
    <source>
        <strain evidence="3">CCMP1320</strain>
    </source>
</reference>